<accession>A2CB78</accession>
<dbReference type="Proteomes" id="UP000002274">
    <property type="component" value="Chromosome"/>
</dbReference>
<dbReference type="HOGENOM" id="CLU_3220595_0_0_3"/>
<organism evidence="1 2">
    <name type="scientific">Prochlorococcus marinus (strain MIT 9303)</name>
    <dbReference type="NCBI Taxonomy" id="59922"/>
    <lineage>
        <taxon>Bacteria</taxon>
        <taxon>Bacillati</taxon>
        <taxon>Cyanobacteriota</taxon>
        <taxon>Cyanophyceae</taxon>
        <taxon>Synechococcales</taxon>
        <taxon>Prochlorococcaceae</taxon>
        <taxon>Prochlorococcus</taxon>
    </lineage>
</organism>
<evidence type="ECO:0000313" key="2">
    <source>
        <dbReference type="Proteomes" id="UP000002274"/>
    </source>
</evidence>
<evidence type="ECO:0000313" key="1">
    <source>
        <dbReference type="EMBL" id="ABM78738.1"/>
    </source>
</evidence>
<dbReference type="AlphaFoldDB" id="A2CB78"/>
<gene>
    <name evidence="1" type="ordered locus">P9303_19961</name>
</gene>
<dbReference type="EMBL" id="CP000554">
    <property type="protein sequence ID" value="ABM78738.1"/>
    <property type="molecule type" value="Genomic_DNA"/>
</dbReference>
<protein>
    <submittedName>
        <fullName evidence="1">Uncharacterized protein</fullName>
    </submittedName>
</protein>
<dbReference type="KEGG" id="pmf:P9303_19961"/>
<name>A2CB78_PROM3</name>
<proteinExistence type="predicted"/>
<sequence length="44" mass="4945">MLELFAESFNTVDFLRHLCNGHLAISAHLSLRSLGMPCRTIDLT</sequence>
<reference evidence="1 2" key="1">
    <citation type="journal article" date="2007" name="PLoS Genet.">
        <title>Patterns and implications of gene gain and loss in the evolution of Prochlorococcus.</title>
        <authorList>
            <person name="Kettler G.C."/>
            <person name="Martiny A.C."/>
            <person name="Huang K."/>
            <person name="Zucker J."/>
            <person name="Coleman M.L."/>
            <person name="Rodrigue S."/>
            <person name="Chen F."/>
            <person name="Lapidus A."/>
            <person name="Ferriera S."/>
            <person name="Johnson J."/>
            <person name="Steglich C."/>
            <person name="Church G.M."/>
            <person name="Richardson P."/>
            <person name="Chisholm S.W."/>
        </authorList>
    </citation>
    <scope>NUCLEOTIDE SEQUENCE [LARGE SCALE GENOMIC DNA]</scope>
    <source>
        <strain evidence="1 2">MIT 9303</strain>
    </source>
</reference>